<dbReference type="RefSeq" id="WP_015204863.1">
    <property type="nucleotide sequence ID" value="NC_019753.1"/>
</dbReference>
<dbReference type="KEGG" id="cep:Cri9333_3956"/>
<organism evidence="2 3">
    <name type="scientific">Crinalium epipsammum PCC 9333</name>
    <dbReference type="NCBI Taxonomy" id="1173022"/>
    <lineage>
        <taxon>Bacteria</taxon>
        <taxon>Bacillati</taxon>
        <taxon>Cyanobacteriota</taxon>
        <taxon>Cyanophyceae</taxon>
        <taxon>Gomontiellales</taxon>
        <taxon>Gomontiellaceae</taxon>
        <taxon>Crinalium</taxon>
    </lineage>
</organism>
<dbReference type="STRING" id="1173022.Cri9333_3956"/>
<keyword evidence="3" id="KW-1185">Reference proteome</keyword>
<dbReference type="Proteomes" id="UP000010472">
    <property type="component" value="Chromosome"/>
</dbReference>
<evidence type="ECO:0000313" key="3">
    <source>
        <dbReference type="Proteomes" id="UP000010472"/>
    </source>
</evidence>
<dbReference type="AlphaFoldDB" id="K9W319"/>
<dbReference type="Pfam" id="PF06967">
    <property type="entry name" value="Mo-nitro_C"/>
    <property type="match status" value="1"/>
</dbReference>
<name>K9W319_9CYAN</name>
<dbReference type="PATRIC" id="fig|1173022.3.peg.4267"/>
<dbReference type="EMBL" id="CP003620">
    <property type="protein sequence ID" value="AFZ14763.1"/>
    <property type="molecule type" value="Genomic_DNA"/>
</dbReference>
<feature type="domain" description="Mo-dependent nitrogenase C-terminal" evidence="1">
    <location>
        <begin position="43"/>
        <end position="125"/>
    </location>
</feature>
<gene>
    <name evidence="2" type="ORF">Cri9333_3956</name>
</gene>
<dbReference type="InterPro" id="IPR009717">
    <property type="entry name" value="Mo-dep_Nase_C"/>
</dbReference>
<dbReference type="OrthoDB" id="516441at2"/>
<reference evidence="2 3" key="1">
    <citation type="submission" date="2012-06" db="EMBL/GenBank/DDBJ databases">
        <title>Finished chromosome of genome of Crinalium epipsammum PCC 9333.</title>
        <authorList>
            <consortium name="US DOE Joint Genome Institute"/>
            <person name="Gugger M."/>
            <person name="Coursin T."/>
            <person name="Rippka R."/>
            <person name="Tandeau De Marsac N."/>
            <person name="Huntemann M."/>
            <person name="Wei C.-L."/>
            <person name="Han J."/>
            <person name="Detter J.C."/>
            <person name="Han C."/>
            <person name="Tapia R."/>
            <person name="Davenport K."/>
            <person name="Daligault H."/>
            <person name="Erkkila T."/>
            <person name="Gu W."/>
            <person name="Munk A.C.C."/>
            <person name="Teshima H."/>
            <person name="Xu Y."/>
            <person name="Chain P."/>
            <person name="Chen A."/>
            <person name="Krypides N."/>
            <person name="Mavromatis K."/>
            <person name="Markowitz V."/>
            <person name="Szeto E."/>
            <person name="Ivanova N."/>
            <person name="Mikhailova N."/>
            <person name="Ovchinnikova G."/>
            <person name="Pagani I."/>
            <person name="Pati A."/>
            <person name="Goodwin L."/>
            <person name="Peters L."/>
            <person name="Pitluck S."/>
            <person name="Woyke T."/>
            <person name="Kerfeld C."/>
        </authorList>
    </citation>
    <scope>NUCLEOTIDE SEQUENCE [LARGE SCALE GENOMIC DNA]</scope>
    <source>
        <strain evidence="2 3">PCC 9333</strain>
    </source>
</reference>
<proteinExistence type="predicted"/>
<protein>
    <submittedName>
        <fullName evidence="2">Mo-dependent nitrogenase family protein</fullName>
    </submittedName>
</protein>
<dbReference type="HOGENOM" id="CLU_156633_0_0_3"/>
<sequence length="125" mass="14247">MTVSNYTKSNINVESWVWFNEDNATGNASAIAQPACAKKSFDVLQPVRQWLDGLDVRDRKLAKRLCELIPAQCPFERDVKLFGRTLFHIPPMCKLNPLYEQVVGLRFRALCYLADECGEDVTAYC</sequence>
<dbReference type="eggNOG" id="COG3793">
    <property type="taxonomic scope" value="Bacteria"/>
</dbReference>
<accession>K9W319</accession>
<evidence type="ECO:0000259" key="1">
    <source>
        <dbReference type="Pfam" id="PF06967"/>
    </source>
</evidence>
<evidence type="ECO:0000313" key="2">
    <source>
        <dbReference type="EMBL" id="AFZ14763.1"/>
    </source>
</evidence>